<evidence type="ECO:0000313" key="1">
    <source>
        <dbReference type="EMBL" id="KAF5394131.1"/>
    </source>
</evidence>
<reference evidence="1" key="1">
    <citation type="submission" date="2019-05" db="EMBL/GenBank/DDBJ databases">
        <title>Annotation for the trematode Paragonimus heterotremus.</title>
        <authorList>
            <person name="Choi Y.-J."/>
        </authorList>
    </citation>
    <scope>NUCLEOTIDE SEQUENCE</scope>
    <source>
        <strain evidence="1">LC</strain>
    </source>
</reference>
<sequence>MLEEDETVGDVVAVDLPPEKADLHLVLACEDGNLRNVKTLTDDGADICYQGIVHIFIYSLHHFSLYRMDFTCLN</sequence>
<accession>A0A8J4WCB4</accession>
<dbReference type="Proteomes" id="UP000748531">
    <property type="component" value="Unassembled WGS sequence"/>
</dbReference>
<name>A0A8J4WCB4_9TREM</name>
<comment type="caution">
    <text evidence="1">The sequence shown here is derived from an EMBL/GenBank/DDBJ whole genome shotgun (WGS) entry which is preliminary data.</text>
</comment>
<gene>
    <name evidence="1" type="ORF">PHET_12199</name>
</gene>
<dbReference type="AlphaFoldDB" id="A0A8J4WCB4"/>
<organism evidence="1 2">
    <name type="scientific">Paragonimus heterotremus</name>
    <dbReference type="NCBI Taxonomy" id="100268"/>
    <lineage>
        <taxon>Eukaryota</taxon>
        <taxon>Metazoa</taxon>
        <taxon>Spiralia</taxon>
        <taxon>Lophotrochozoa</taxon>
        <taxon>Platyhelminthes</taxon>
        <taxon>Trematoda</taxon>
        <taxon>Digenea</taxon>
        <taxon>Plagiorchiida</taxon>
        <taxon>Troglotremata</taxon>
        <taxon>Troglotrematidae</taxon>
        <taxon>Paragonimus</taxon>
    </lineage>
</organism>
<keyword evidence="2" id="KW-1185">Reference proteome</keyword>
<evidence type="ECO:0000313" key="2">
    <source>
        <dbReference type="Proteomes" id="UP000748531"/>
    </source>
</evidence>
<protein>
    <submittedName>
        <fullName evidence="1">Uncharacterized protein</fullName>
    </submittedName>
</protein>
<proteinExistence type="predicted"/>
<dbReference type="EMBL" id="LUCH01020751">
    <property type="protein sequence ID" value="KAF5394131.1"/>
    <property type="molecule type" value="Genomic_DNA"/>
</dbReference>